<protein>
    <submittedName>
        <fullName evidence="2">Uncharacterized protein</fullName>
    </submittedName>
</protein>
<organism evidence="2">
    <name type="scientific">Siphoviridae sp. ctOba29</name>
    <dbReference type="NCBI Taxonomy" id="2825480"/>
    <lineage>
        <taxon>Viruses</taxon>
        <taxon>Duplodnaviria</taxon>
        <taxon>Heunggongvirae</taxon>
        <taxon>Uroviricota</taxon>
        <taxon>Caudoviricetes</taxon>
    </lineage>
</organism>
<feature type="region of interest" description="Disordered" evidence="1">
    <location>
        <begin position="21"/>
        <end position="43"/>
    </location>
</feature>
<dbReference type="EMBL" id="BK015271">
    <property type="protein sequence ID" value="DAD98942.1"/>
    <property type="molecule type" value="Genomic_DNA"/>
</dbReference>
<accession>A0A8S5NW00</accession>
<reference evidence="2" key="1">
    <citation type="journal article" date="2021" name="Proc. Natl. Acad. Sci. U.S.A.">
        <title>A Catalog of Tens of Thousands of Viruses from Human Metagenomes Reveals Hidden Associations with Chronic Diseases.</title>
        <authorList>
            <person name="Tisza M.J."/>
            <person name="Buck C.B."/>
        </authorList>
    </citation>
    <scope>NUCLEOTIDE SEQUENCE</scope>
    <source>
        <strain evidence="2">CtOba29</strain>
    </source>
</reference>
<evidence type="ECO:0000256" key="1">
    <source>
        <dbReference type="SAM" id="MobiDB-lite"/>
    </source>
</evidence>
<name>A0A8S5NW00_9CAUD</name>
<sequence>MCQFTYWVQYAILESQQGNKRKQLRHRQSLKPNTEITDKGGTV</sequence>
<proteinExistence type="predicted"/>
<evidence type="ECO:0000313" key="2">
    <source>
        <dbReference type="EMBL" id="DAD98942.1"/>
    </source>
</evidence>